<feature type="compositionally biased region" description="Basic residues" evidence="1">
    <location>
        <begin position="565"/>
        <end position="575"/>
    </location>
</feature>
<evidence type="ECO:0000313" key="3">
    <source>
        <dbReference type="Proteomes" id="UP000887226"/>
    </source>
</evidence>
<accession>A0A9P7ZAR3</accession>
<dbReference type="Pfam" id="PF10446">
    <property type="entry name" value="DUF2457"/>
    <property type="match status" value="1"/>
</dbReference>
<feature type="region of interest" description="Disordered" evidence="1">
    <location>
        <begin position="515"/>
        <end position="657"/>
    </location>
</feature>
<feature type="compositionally biased region" description="Acidic residues" evidence="1">
    <location>
        <begin position="326"/>
        <end position="376"/>
    </location>
</feature>
<protein>
    <submittedName>
        <fullName evidence="2">Uncharacterized protein</fullName>
    </submittedName>
</protein>
<feature type="compositionally biased region" description="Acidic residues" evidence="1">
    <location>
        <begin position="384"/>
        <end position="403"/>
    </location>
</feature>
<gene>
    <name evidence="2" type="ORF">BJ878DRAFT_538671</name>
</gene>
<feature type="region of interest" description="Disordered" evidence="1">
    <location>
        <begin position="218"/>
        <end position="248"/>
    </location>
</feature>
<name>A0A9P7ZAR3_9HELO</name>
<feature type="compositionally biased region" description="Acidic residues" evidence="1">
    <location>
        <begin position="530"/>
        <end position="550"/>
    </location>
</feature>
<feature type="region of interest" description="Disordered" evidence="1">
    <location>
        <begin position="1"/>
        <end position="52"/>
    </location>
</feature>
<feature type="region of interest" description="Disordered" evidence="1">
    <location>
        <begin position="314"/>
        <end position="488"/>
    </location>
</feature>
<proteinExistence type="predicted"/>
<feature type="compositionally biased region" description="Basic and acidic residues" evidence="1">
    <location>
        <begin position="551"/>
        <end position="564"/>
    </location>
</feature>
<dbReference type="OrthoDB" id="2011769at2759"/>
<evidence type="ECO:0000313" key="2">
    <source>
        <dbReference type="EMBL" id="KAG9248075.1"/>
    </source>
</evidence>
<evidence type="ECO:0000256" key="1">
    <source>
        <dbReference type="SAM" id="MobiDB-lite"/>
    </source>
</evidence>
<feature type="compositionally biased region" description="Basic and acidic residues" evidence="1">
    <location>
        <begin position="432"/>
        <end position="445"/>
    </location>
</feature>
<feature type="compositionally biased region" description="Basic and acidic residues" evidence="1">
    <location>
        <begin position="17"/>
        <end position="34"/>
    </location>
</feature>
<feature type="compositionally biased region" description="Polar residues" evidence="1">
    <location>
        <begin position="448"/>
        <end position="457"/>
    </location>
</feature>
<reference evidence="2" key="1">
    <citation type="journal article" date="2021" name="IMA Fungus">
        <title>Genomic characterization of three marine fungi, including Emericellopsis atlantica sp. nov. with signatures of a generalist lifestyle and marine biomass degradation.</title>
        <authorList>
            <person name="Hagestad O.C."/>
            <person name="Hou L."/>
            <person name="Andersen J.H."/>
            <person name="Hansen E.H."/>
            <person name="Altermark B."/>
            <person name="Li C."/>
            <person name="Kuhnert E."/>
            <person name="Cox R.J."/>
            <person name="Crous P.W."/>
            <person name="Spatafora J.W."/>
            <person name="Lail K."/>
            <person name="Amirebrahimi M."/>
            <person name="Lipzen A."/>
            <person name="Pangilinan J."/>
            <person name="Andreopoulos W."/>
            <person name="Hayes R.D."/>
            <person name="Ng V."/>
            <person name="Grigoriev I.V."/>
            <person name="Jackson S.A."/>
            <person name="Sutton T.D.S."/>
            <person name="Dobson A.D.W."/>
            <person name="Rama T."/>
        </authorList>
    </citation>
    <scope>NUCLEOTIDE SEQUENCE</scope>
    <source>
        <strain evidence="2">TRa3180A</strain>
    </source>
</reference>
<feature type="region of interest" description="Disordered" evidence="1">
    <location>
        <begin position="77"/>
        <end position="116"/>
    </location>
</feature>
<organism evidence="2 3">
    <name type="scientific">Calycina marina</name>
    <dbReference type="NCBI Taxonomy" id="1763456"/>
    <lineage>
        <taxon>Eukaryota</taxon>
        <taxon>Fungi</taxon>
        <taxon>Dikarya</taxon>
        <taxon>Ascomycota</taxon>
        <taxon>Pezizomycotina</taxon>
        <taxon>Leotiomycetes</taxon>
        <taxon>Helotiales</taxon>
        <taxon>Pezizellaceae</taxon>
        <taxon>Calycina</taxon>
    </lineage>
</organism>
<keyword evidence="3" id="KW-1185">Reference proteome</keyword>
<comment type="caution">
    <text evidence="2">The sequence shown here is derived from an EMBL/GenBank/DDBJ whole genome shotgun (WGS) entry which is preliminary data.</text>
</comment>
<feature type="compositionally biased region" description="Acidic residues" evidence="1">
    <location>
        <begin position="7"/>
        <end position="16"/>
    </location>
</feature>
<sequence>MPAVAEDLAEEVDEPPEQAHEDFHKSSIHAESRKQSLLTQALQAPEKTSENTPLHIRLMTDVTRRRSIISNASVASTAELTSDGDLTSPARTNTPSPPFPSTTYTSFAPYSLGTDSKPTKIEVTSANMDVKELVLPHSDELSISPRAQAPPVVPRKRITFACGGRRDPVIRPATDVTAPQTTTAEVMEAPKRQCRIKFACSGPNPSEASKLPEKLATLEVPKSETSSRKGGRSPSATRKSPRAGATRLSTLRRSSLSPVAVFSRPKYISADEATLSSEATRFHEFASGEVQEDDWVRREIDHPEKKLTINDTLKKENAIRQLGSEAEAEAEEEDEVEEDDEIEVEDDEDDQDGNTSGEDTDDTESVDNESMVDSDSDGSASDGNESDNEEGFAASDDESDDGEFAFWTPGRTHPTERKNRRSVEALTYRASANDRTRPNITRSERIFSASSIDSLNAVSPPKDDSRRSKRRQIKLRPGTPDLPDSTDFVCGTLDEDRPLEDAYLSCMAARKNAKRFQCPQDIDPSFPTSDIDDEEDEEEVMVPNNDSDEEVWIHGKFESDDERPSRRRSVAGHRKSPADSPGRLHSPPPPKKQLHSPPLAKTRLRSPPPTKARMRSPPLRKLFGGHSPRRMRSPPPARAIHSPPASPTLHSTSVAIPFAPLGSRPGLTHTKSLPRTPNAFCRAYRASRLVAANGDYNDESNDGHVRGAIDIVKGLEQKRQRRKEKYLLKHPKKKCQQPRKPQPGKGAERMREIGLLMAGKVCITDNPYMLSA</sequence>
<dbReference type="EMBL" id="MU253756">
    <property type="protein sequence ID" value="KAG9248075.1"/>
    <property type="molecule type" value="Genomic_DNA"/>
</dbReference>
<feature type="compositionally biased region" description="Basic and acidic residues" evidence="1">
    <location>
        <begin position="413"/>
        <end position="423"/>
    </location>
</feature>
<dbReference type="AlphaFoldDB" id="A0A9P7ZAR3"/>
<dbReference type="Proteomes" id="UP000887226">
    <property type="component" value="Unassembled WGS sequence"/>
</dbReference>
<dbReference type="InterPro" id="IPR018853">
    <property type="entry name" value="DUF2457"/>
</dbReference>